<reference evidence="2" key="1">
    <citation type="journal article" date="2020" name="mSystems">
        <title>Genome- and Community-Level Interaction Insights into Carbon Utilization and Element Cycling Functions of Hydrothermarchaeota in Hydrothermal Sediment.</title>
        <authorList>
            <person name="Zhou Z."/>
            <person name="Liu Y."/>
            <person name="Xu W."/>
            <person name="Pan J."/>
            <person name="Luo Z.H."/>
            <person name="Li M."/>
        </authorList>
    </citation>
    <scope>NUCLEOTIDE SEQUENCE [LARGE SCALE GENOMIC DNA]</scope>
    <source>
        <strain evidence="2">HyVt-570</strain>
    </source>
</reference>
<keyword evidence="1" id="KW-0472">Membrane</keyword>
<accession>A0A7C4VDB7</accession>
<feature type="transmembrane region" description="Helical" evidence="1">
    <location>
        <begin position="91"/>
        <end position="113"/>
    </location>
</feature>
<dbReference type="EMBL" id="DRPZ01000237">
    <property type="protein sequence ID" value="HGY10246.1"/>
    <property type="molecule type" value="Genomic_DNA"/>
</dbReference>
<keyword evidence="1" id="KW-0812">Transmembrane</keyword>
<dbReference type="AlphaFoldDB" id="A0A7C4VDB7"/>
<keyword evidence="1" id="KW-1133">Transmembrane helix</keyword>
<dbReference type="Proteomes" id="UP000885759">
    <property type="component" value="Unassembled WGS sequence"/>
</dbReference>
<sequence>MDPLTAILQFAGGAVGGLFKFLGTDRQARVAETQIMADLQEKQSYFEAWLQSVLAQERAARGAYRRDTALGWIGGDVDKTRAYYGYQTANALRGSFVAVAGVGLLALATYLAMRGEK</sequence>
<protein>
    <submittedName>
        <fullName evidence="2">Uncharacterized protein</fullName>
    </submittedName>
</protein>
<comment type="caution">
    <text evidence="2">The sequence shown here is derived from an EMBL/GenBank/DDBJ whole genome shotgun (WGS) entry which is preliminary data.</text>
</comment>
<organism evidence="2">
    <name type="scientific">Oceanithermus profundus</name>
    <dbReference type="NCBI Taxonomy" id="187137"/>
    <lineage>
        <taxon>Bacteria</taxon>
        <taxon>Thermotogati</taxon>
        <taxon>Deinococcota</taxon>
        <taxon>Deinococci</taxon>
        <taxon>Thermales</taxon>
        <taxon>Thermaceae</taxon>
        <taxon>Oceanithermus</taxon>
    </lineage>
</organism>
<evidence type="ECO:0000313" key="2">
    <source>
        <dbReference type="EMBL" id="HGY10246.1"/>
    </source>
</evidence>
<proteinExistence type="predicted"/>
<name>A0A7C4VDB7_9DEIN</name>
<gene>
    <name evidence="2" type="ORF">ENK37_09410</name>
</gene>
<evidence type="ECO:0000256" key="1">
    <source>
        <dbReference type="SAM" id="Phobius"/>
    </source>
</evidence>